<feature type="region of interest" description="Disordered" evidence="2">
    <location>
        <begin position="243"/>
        <end position="272"/>
    </location>
</feature>
<keyword evidence="1" id="KW-0862">Zinc</keyword>
<dbReference type="InterPro" id="IPR001841">
    <property type="entry name" value="Znf_RING"/>
</dbReference>
<reference evidence="4 5" key="1">
    <citation type="submission" date="2024-01" db="EMBL/GenBank/DDBJ databases">
        <title>A draft genome for a cacao thread blight-causing isolate of Paramarasmius palmivorus.</title>
        <authorList>
            <person name="Baruah I.K."/>
            <person name="Bukari Y."/>
            <person name="Amoako-Attah I."/>
            <person name="Meinhardt L.W."/>
            <person name="Bailey B.A."/>
            <person name="Cohen S.P."/>
        </authorList>
    </citation>
    <scope>NUCLEOTIDE SEQUENCE [LARGE SCALE GENOMIC DNA]</scope>
    <source>
        <strain evidence="4 5">GH-12</strain>
    </source>
</reference>
<dbReference type="SMART" id="SM00184">
    <property type="entry name" value="RING"/>
    <property type="match status" value="1"/>
</dbReference>
<dbReference type="AlphaFoldDB" id="A0AAW0CKQ3"/>
<evidence type="ECO:0000256" key="2">
    <source>
        <dbReference type="SAM" id="MobiDB-lite"/>
    </source>
</evidence>
<feature type="compositionally biased region" description="Polar residues" evidence="2">
    <location>
        <begin position="250"/>
        <end position="259"/>
    </location>
</feature>
<proteinExistence type="predicted"/>
<gene>
    <name evidence="4" type="ORF">VNI00_009715</name>
</gene>
<keyword evidence="1" id="KW-0863">Zinc-finger</keyword>
<name>A0AAW0CKQ3_9AGAR</name>
<evidence type="ECO:0000313" key="5">
    <source>
        <dbReference type="Proteomes" id="UP001383192"/>
    </source>
</evidence>
<evidence type="ECO:0000313" key="4">
    <source>
        <dbReference type="EMBL" id="KAK7040249.1"/>
    </source>
</evidence>
<keyword evidence="5" id="KW-1185">Reference proteome</keyword>
<dbReference type="Proteomes" id="UP001383192">
    <property type="component" value="Unassembled WGS sequence"/>
</dbReference>
<sequence length="272" mass="31114">MPPTLTLVCDICQEEYGLEKFLFEAACGHGFCETCTKETKSRSTCPLCRAKRSAVPPHRVYITPVDAPAEDQAQSLINGLSKVNTQSSPRRTRNLRTRTERIVESLDGNSDVVTKLLAAVKDLEERLRYFPLELQRERDEKAALQRKVDLWYPRVNAVEEMERKQACLQSKLRELKQENASLQTSNNEIKLLHDTAQNELKKYNDIVAGQMDVMAAKDKELAQLKVQKDENEKQIRLLKKKLKALAKSQPPRTDTNDPNDSLFIERSNTVHH</sequence>
<accession>A0AAW0CKQ3</accession>
<dbReference type="EMBL" id="JAYKXP010000037">
    <property type="protein sequence ID" value="KAK7040249.1"/>
    <property type="molecule type" value="Genomic_DNA"/>
</dbReference>
<protein>
    <recommendedName>
        <fullName evidence="3">RING-type domain-containing protein</fullName>
    </recommendedName>
</protein>
<dbReference type="Gene3D" id="3.30.40.10">
    <property type="entry name" value="Zinc/RING finger domain, C3HC4 (zinc finger)"/>
    <property type="match status" value="1"/>
</dbReference>
<dbReference type="GO" id="GO:0008270">
    <property type="term" value="F:zinc ion binding"/>
    <property type="evidence" value="ECO:0007669"/>
    <property type="project" value="UniProtKB-KW"/>
</dbReference>
<feature type="domain" description="RING-type" evidence="3">
    <location>
        <begin position="9"/>
        <end position="49"/>
    </location>
</feature>
<comment type="caution">
    <text evidence="4">The sequence shown here is derived from an EMBL/GenBank/DDBJ whole genome shotgun (WGS) entry which is preliminary data.</text>
</comment>
<dbReference type="InterPro" id="IPR013083">
    <property type="entry name" value="Znf_RING/FYVE/PHD"/>
</dbReference>
<evidence type="ECO:0000256" key="1">
    <source>
        <dbReference type="PROSITE-ProRule" id="PRU00175"/>
    </source>
</evidence>
<keyword evidence="1" id="KW-0479">Metal-binding</keyword>
<dbReference type="Pfam" id="PF13639">
    <property type="entry name" value="zf-RING_2"/>
    <property type="match status" value="1"/>
</dbReference>
<evidence type="ECO:0000259" key="3">
    <source>
        <dbReference type="PROSITE" id="PS50089"/>
    </source>
</evidence>
<dbReference type="PROSITE" id="PS50089">
    <property type="entry name" value="ZF_RING_2"/>
    <property type="match status" value="1"/>
</dbReference>
<organism evidence="4 5">
    <name type="scientific">Paramarasmius palmivorus</name>
    <dbReference type="NCBI Taxonomy" id="297713"/>
    <lineage>
        <taxon>Eukaryota</taxon>
        <taxon>Fungi</taxon>
        <taxon>Dikarya</taxon>
        <taxon>Basidiomycota</taxon>
        <taxon>Agaricomycotina</taxon>
        <taxon>Agaricomycetes</taxon>
        <taxon>Agaricomycetidae</taxon>
        <taxon>Agaricales</taxon>
        <taxon>Marasmiineae</taxon>
        <taxon>Marasmiaceae</taxon>
        <taxon>Paramarasmius</taxon>
    </lineage>
</organism>
<dbReference type="SUPFAM" id="SSF57850">
    <property type="entry name" value="RING/U-box"/>
    <property type="match status" value="1"/>
</dbReference>